<comment type="similarity">
    <text evidence="1">Belongs to the outer membrane factor (OMF) (TC 1.B.17) family.</text>
</comment>
<dbReference type="GO" id="GO:0015562">
    <property type="term" value="F:efflux transmembrane transporter activity"/>
    <property type="evidence" value="ECO:0007669"/>
    <property type="project" value="InterPro"/>
</dbReference>
<gene>
    <name evidence="2" type="ORF">N5D93_24420</name>
</gene>
<dbReference type="Pfam" id="PF02321">
    <property type="entry name" value="OEP"/>
    <property type="match status" value="2"/>
</dbReference>
<sequence>MPARRPIDPRRLATVCCAMAFMAGCANLDRPEDTVLYEQAMSGTHVPDQWTASTAAAAFSPQWAGFADGGTLTVLINEALANNIDLRVAASRMQQAAHQARLAGADLMPTVGIGARAATDPTPGSAFSANGYAILLNWEIDLWGRARAQKLSGEAGYRSAEADYAYARQSIGALTARSWLAALEASGQLSLAQEIEGATDEQLKLVQYRRRIGKVSEMDVAYWSEQVAAAADVVAQREQARAQALRALELILGRYPAGVVEANETIPDAPPLLPPGLPLDLLDRRPDLVAARERLVAAYFGAEEAKAARLPNISIFAGAGRFTKDYSGLATSMQSWVFPVGASLSWPLFDGGRSQVTLELRTEQQREALALYARAILTAMGEVENGLTGEQQLAQRERSIQRQYSESRRALELARVQRQIGQFDDFDVLQRKRDLLRVQGDLMHIRAQRLVQRVNLHLALGGHFVAEASPE</sequence>
<dbReference type="PANTHER" id="PTHR30203">
    <property type="entry name" value="OUTER MEMBRANE CATION EFFLUX PROTEIN"/>
    <property type="match status" value="1"/>
</dbReference>
<dbReference type="AlphaFoldDB" id="A0AA42LSZ9"/>
<dbReference type="Proteomes" id="UP001161094">
    <property type="component" value="Unassembled WGS sequence"/>
</dbReference>
<accession>A0AA42LSZ9</accession>
<dbReference type="RefSeq" id="WP_279996809.1">
    <property type="nucleotide sequence ID" value="NZ_JAOCDZ010000020.1"/>
</dbReference>
<evidence type="ECO:0000313" key="2">
    <source>
        <dbReference type="EMBL" id="MDH0738981.1"/>
    </source>
</evidence>
<evidence type="ECO:0000313" key="3">
    <source>
        <dbReference type="Proteomes" id="UP001161094"/>
    </source>
</evidence>
<dbReference type="Gene3D" id="1.20.1600.10">
    <property type="entry name" value="Outer membrane efflux proteins (OEP)"/>
    <property type="match status" value="1"/>
</dbReference>
<organism evidence="2 3">
    <name type="scientific">Achromobacter spanius</name>
    <dbReference type="NCBI Taxonomy" id="217203"/>
    <lineage>
        <taxon>Bacteria</taxon>
        <taxon>Pseudomonadati</taxon>
        <taxon>Pseudomonadota</taxon>
        <taxon>Betaproteobacteria</taxon>
        <taxon>Burkholderiales</taxon>
        <taxon>Alcaligenaceae</taxon>
        <taxon>Achromobacter</taxon>
    </lineage>
</organism>
<dbReference type="SUPFAM" id="SSF56954">
    <property type="entry name" value="Outer membrane efflux proteins (OEP)"/>
    <property type="match status" value="1"/>
</dbReference>
<dbReference type="Gene3D" id="2.20.200.10">
    <property type="entry name" value="Outer membrane efflux proteins (OEP)"/>
    <property type="match status" value="1"/>
</dbReference>
<name>A0AA42LSZ9_9BURK</name>
<dbReference type="InterPro" id="IPR003423">
    <property type="entry name" value="OMP_efflux"/>
</dbReference>
<protein>
    <submittedName>
        <fullName evidence="2">TolC family protein</fullName>
    </submittedName>
</protein>
<comment type="caution">
    <text evidence="2">The sequence shown here is derived from an EMBL/GenBank/DDBJ whole genome shotgun (WGS) entry which is preliminary data.</text>
</comment>
<reference evidence="2" key="1">
    <citation type="submission" date="2022-09" db="EMBL/GenBank/DDBJ databases">
        <title>Intensive care unit water sources are persistently colonized with multi-drug resistant bacteria and are the site of extensive horizontal gene transfer of antibiotic resistance genes.</title>
        <authorList>
            <person name="Diorio-Toth L."/>
        </authorList>
    </citation>
    <scope>NUCLEOTIDE SEQUENCE</scope>
    <source>
        <strain evidence="2">GD03843</strain>
    </source>
</reference>
<dbReference type="EMBL" id="JAOCDZ010000020">
    <property type="protein sequence ID" value="MDH0738981.1"/>
    <property type="molecule type" value="Genomic_DNA"/>
</dbReference>
<evidence type="ECO:0000256" key="1">
    <source>
        <dbReference type="ARBA" id="ARBA00007613"/>
    </source>
</evidence>
<dbReference type="PROSITE" id="PS51257">
    <property type="entry name" value="PROKAR_LIPOPROTEIN"/>
    <property type="match status" value="1"/>
</dbReference>
<dbReference type="InterPro" id="IPR010131">
    <property type="entry name" value="MdtP/NodT-like"/>
</dbReference>
<proteinExistence type="inferred from homology"/>